<dbReference type="Proteomes" id="UP000250443">
    <property type="component" value="Unassembled WGS sequence"/>
</dbReference>
<evidence type="ECO:0000256" key="5">
    <source>
        <dbReference type="RuleBase" id="RU362076"/>
    </source>
</evidence>
<organism evidence="9 10">
    <name type="scientific">Pseudomonas luteola</name>
    <dbReference type="NCBI Taxonomy" id="47886"/>
    <lineage>
        <taxon>Bacteria</taxon>
        <taxon>Pseudomonadati</taxon>
        <taxon>Pseudomonadota</taxon>
        <taxon>Gammaproteobacteria</taxon>
        <taxon>Pseudomonadales</taxon>
        <taxon>Pseudomonadaceae</taxon>
        <taxon>Pseudomonas</taxon>
    </lineage>
</organism>
<proteinExistence type="inferred from homology"/>
<dbReference type="InterPro" id="IPR025965">
    <property type="entry name" value="FlgD/Vpr_Ig-like"/>
</dbReference>
<evidence type="ECO:0000256" key="3">
    <source>
        <dbReference type="ARBA" id="ARBA00022795"/>
    </source>
</evidence>
<evidence type="ECO:0000256" key="4">
    <source>
        <dbReference type="ARBA" id="ARBA00024746"/>
    </source>
</evidence>
<comment type="similarity">
    <text evidence="1 5">Belongs to the FlgD family.</text>
</comment>
<comment type="function">
    <text evidence="4 5">Required for flagellar hook formation. May act as a scaffolding protein.</text>
</comment>
<protein>
    <recommendedName>
        <fullName evidence="2 5">Basal-body rod modification protein FlgD</fullName>
    </recommendedName>
</protein>
<dbReference type="Pfam" id="PF13861">
    <property type="entry name" value="FLgD_tudor"/>
    <property type="match status" value="1"/>
</dbReference>
<dbReference type="Pfam" id="PF13860">
    <property type="entry name" value="FlgD_ig"/>
    <property type="match status" value="1"/>
</dbReference>
<dbReference type="GO" id="GO:0044781">
    <property type="term" value="P:bacterial-type flagellum organization"/>
    <property type="evidence" value="ECO:0007669"/>
    <property type="project" value="UniProtKB-UniRule"/>
</dbReference>
<feature type="domain" description="FlgD Tudor-like" evidence="7">
    <location>
        <begin position="96"/>
        <end position="232"/>
    </location>
</feature>
<dbReference type="Pfam" id="PF03963">
    <property type="entry name" value="FlgD"/>
    <property type="match status" value="1"/>
</dbReference>
<dbReference type="AlphaFoldDB" id="A0A2X2EMF7"/>
<evidence type="ECO:0000259" key="6">
    <source>
        <dbReference type="Pfam" id="PF13860"/>
    </source>
</evidence>
<keyword evidence="8" id="KW-0966">Cell projection</keyword>
<dbReference type="Proteomes" id="UP000626180">
    <property type="component" value="Unassembled WGS sequence"/>
</dbReference>
<gene>
    <name evidence="9" type="primary">flgD</name>
    <name evidence="8" type="ORF">IRZ65_22825</name>
    <name evidence="9" type="ORF">NCTC11842_03039</name>
</gene>
<evidence type="ECO:0000313" key="8">
    <source>
        <dbReference type="EMBL" id="MBF8643502.1"/>
    </source>
</evidence>
<dbReference type="Gene3D" id="2.60.40.4070">
    <property type="match status" value="1"/>
</dbReference>
<evidence type="ECO:0000259" key="7">
    <source>
        <dbReference type="Pfam" id="PF13861"/>
    </source>
</evidence>
<dbReference type="Gene3D" id="2.30.30.910">
    <property type="match status" value="1"/>
</dbReference>
<dbReference type="EMBL" id="UAUF01000013">
    <property type="protein sequence ID" value="SPZ09469.1"/>
    <property type="molecule type" value="Genomic_DNA"/>
</dbReference>
<sequence>MSTINTNTNNAGVAASALTSLTSTSSKDATASTDKKGSLGKDDFLQLLVTQLNNQNPLSPQDNSEFVAQLAQFSSVESLQNLNSAVNGIAGTYQSSQALQASSLVGRSVIAQTGSSMVDTSKSFNGSLVMPAAGKDVTVGVYDSAGSLVKTIDLGVAKAGTTDFIWDGTDAKGNKVDAGIYSFKASADIDETRQALTTYLPATVNSVTLGQDGGEMQLNLAGLGSVTLSQVQMIGQ</sequence>
<dbReference type="InterPro" id="IPR025963">
    <property type="entry name" value="FLgD_Tudor"/>
</dbReference>
<keyword evidence="8" id="KW-0969">Cilium</keyword>
<evidence type="ECO:0000313" key="11">
    <source>
        <dbReference type="Proteomes" id="UP000626180"/>
    </source>
</evidence>
<accession>A0A2X2EMF7</accession>
<dbReference type="InterPro" id="IPR005648">
    <property type="entry name" value="FlgD"/>
</dbReference>
<keyword evidence="11" id="KW-1185">Reference proteome</keyword>
<evidence type="ECO:0000256" key="2">
    <source>
        <dbReference type="ARBA" id="ARBA00016013"/>
    </source>
</evidence>
<keyword evidence="8" id="KW-0282">Flagellum</keyword>
<dbReference type="GeneID" id="300268464"/>
<evidence type="ECO:0000256" key="1">
    <source>
        <dbReference type="ARBA" id="ARBA00010577"/>
    </source>
</evidence>
<feature type="domain" description="FlgD/Vpr Ig-like" evidence="6">
    <location>
        <begin position="119"/>
        <end position="188"/>
    </location>
</feature>
<evidence type="ECO:0000313" key="10">
    <source>
        <dbReference type="Proteomes" id="UP000250443"/>
    </source>
</evidence>
<reference evidence="9 10" key="1">
    <citation type="submission" date="2018-06" db="EMBL/GenBank/DDBJ databases">
        <authorList>
            <consortium name="Pathogen Informatics"/>
            <person name="Doyle S."/>
        </authorList>
    </citation>
    <scope>NUCLEOTIDE SEQUENCE [LARGE SCALE GENOMIC DNA]</scope>
    <source>
        <strain evidence="9 10">NCTC11842</strain>
    </source>
</reference>
<reference evidence="8 11" key="2">
    <citation type="submission" date="2020-10" db="EMBL/GenBank/DDBJ databases">
        <title>Genome sequences of Pseudomonas isolates.</title>
        <authorList>
            <person name="Wessels L."/>
            <person name="Reich F."/>
            <person name="Hammerl J."/>
        </authorList>
    </citation>
    <scope>NUCLEOTIDE SEQUENCE [LARGE SCALE GENOMIC DNA]</scope>
    <source>
        <strain evidence="8 11">20-MO00624-0</strain>
    </source>
</reference>
<dbReference type="EMBL" id="JADMCD010000017">
    <property type="protein sequence ID" value="MBF8643502.1"/>
    <property type="molecule type" value="Genomic_DNA"/>
</dbReference>
<keyword evidence="3 5" id="KW-1005">Bacterial flagellum biogenesis</keyword>
<evidence type="ECO:0000313" key="9">
    <source>
        <dbReference type="EMBL" id="SPZ09469.1"/>
    </source>
</evidence>
<name>A0A2X2EMF7_PSELU</name>
<dbReference type="RefSeq" id="WP_010797877.1">
    <property type="nucleotide sequence ID" value="NZ_CP044086.1"/>
</dbReference>